<dbReference type="InterPro" id="IPR038594">
    <property type="entry name" value="SepF-like_sf"/>
</dbReference>
<dbReference type="Pfam" id="PF04472">
    <property type="entry name" value="SepF"/>
    <property type="match status" value="1"/>
</dbReference>
<evidence type="ECO:0000256" key="1">
    <source>
        <dbReference type="ARBA" id="ARBA00022618"/>
    </source>
</evidence>
<evidence type="ECO:0000313" key="4">
    <source>
        <dbReference type="EMBL" id="MPM88246.1"/>
    </source>
</evidence>
<sequence>MNLKNAKKLFWDTEEETASGPYLVSSKHANIVVRNPQKFSDVQAYADALMAGSTVMVSYGDLDKSVRTRVFDYLNGVSYIIGAQVEKVNGDLIIYAPSTVGIDKEEVKKTRSWI</sequence>
<comment type="caution">
    <text evidence="4">The sequence shown here is derived from an EMBL/GenBank/DDBJ whole genome shotgun (WGS) entry which is preliminary data.</text>
</comment>
<dbReference type="PANTHER" id="PTHR35798:SF1">
    <property type="entry name" value="CELL DIVISION PROTEIN SEPF"/>
    <property type="match status" value="1"/>
</dbReference>
<protein>
    <submittedName>
        <fullName evidence="4">Cell division protein SepF</fullName>
    </submittedName>
</protein>
<keyword evidence="3" id="KW-0131">Cell cycle</keyword>
<reference evidence="4" key="1">
    <citation type="submission" date="2019-08" db="EMBL/GenBank/DDBJ databases">
        <authorList>
            <person name="Kucharzyk K."/>
            <person name="Murdoch R.W."/>
            <person name="Higgins S."/>
            <person name="Loffler F."/>
        </authorList>
    </citation>
    <scope>NUCLEOTIDE SEQUENCE</scope>
</reference>
<evidence type="ECO:0000256" key="2">
    <source>
        <dbReference type="ARBA" id="ARBA00023210"/>
    </source>
</evidence>
<evidence type="ECO:0000256" key="3">
    <source>
        <dbReference type="ARBA" id="ARBA00023306"/>
    </source>
</evidence>
<gene>
    <name evidence="4" type="primary">sepF_25</name>
    <name evidence="4" type="ORF">SDC9_135347</name>
</gene>
<dbReference type="PANTHER" id="PTHR35798">
    <property type="entry name" value="CELL DIVISION PROTEIN SEPF"/>
    <property type="match status" value="1"/>
</dbReference>
<keyword evidence="1 4" id="KW-0132">Cell division</keyword>
<dbReference type="AlphaFoldDB" id="A0A645DFX4"/>
<accession>A0A645DFX4</accession>
<keyword evidence="2" id="KW-0717">Septation</keyword>
<name>A0A645DFX4_9ZZZZ</name>
<dbReference type="InterPro" id="IPR007561">
    <property type="entry name" value="Cell_div_SepF/SepF-rel"/>
</dbReference>
<dbReference type="GO" id="GO:0000917">
    <property type="term" value="P:division septum assembly"/>
    <property type="evidence" value="ECO:0007669"/>
    <property type="project" value="UniProtKB-KW"/>
</dbReference>
<organism evidence="4">
    <name type="scientific">bioreactor metagenome</name>
    <dbReference type="NCBI Taxonomy" id="1076179"/>
    <lineage>
        <taxon>unclassified sequences</taxon>
        <taxon>metagenomes</taxon>
        <taxon>ecological metagenomes</taxon>
    </lineage>
</organism>
<dbReference type="InterPro" id="IPR023052">
    <property type="entry name" value="Cell_div_SepF"/>
</dbReference>
<dbReference type="Gene3D" id="3.30.110.150">
    <property type="entry name" value="SepF-like protein"/>
    <property type="match status" value="1"/>
</dbReference>
<proteinExistence type="predicted"/>
<dbReference type="EMBL" id="VSSQ01035897">
    <property type="protein sequence ID" value="MPM88246.1"/>
    <property type="molecule type" value="Genomic_DNA"/>
</dbReference>